<evidence type="ECO:0000313" key="2">
    <source>
        <dbReference type="EMBL" id="EKX74044.1"/>
    </source>
</evidence>
<dbReference type="RefSeq" id="XP_004833496.1">
    <property type="nucleotide sequence ID" value="XM_004833439.1"/>
</dbReference>
<name>L1LFJ4_THEEQ</name>
<dbReference type="OrthoDB" id="366318at2759"/>
<sequence>MVVFRLLKAFAVYIPLIFVISTNSNCAEDANDAQDNPVISLIDRSKRAAAHFTGCSIDMLLKHCNKDTSVNFECFRSLGECFASSARVALLDDGDYEEEEEEEQQQDQEEL</sequence>
<dbReference type="Proteomes" id="UP000031512">
    <property type="component" value="Unassembled WGS sequence"/>
</dbReference>
<dbReference type="EMBL" id="ACOU01000002">
    <property type="protein sequence ID" value="EKX74044.1"/>
    <property type="molecule type" value="Genomic_DNA"/>
</dbReference>
<dbReference type="KEGG" id="beq:BEWA_040820"/>
<accession>L1LFJ4</accession>
<protein>
    <recommendedName>
        <fullName evidence="4">Signal peptide-containing protein</fullName>
    </recommendedName>
</protein>
<evidence type="ECO:0008006" key="4">
    <source>
        <dbReference type="Google" id="ProtNLM"/>
    </source>
</evidence>
<evidence type="ECO:0000313" key="3">
    <source>
        <dbReference type="Proteomes" id="UP000031512"/>
    </source>
</evidence>
<reference evidence="2 3" key="1">
    <citation type="journal article" date="2012" name="BMC Genomics">
        <title>Comparative genomic analysis and phylogenetic position of Theileria equi.</title>
        <authorList>
            <person name="Kappmeyer L.S."/>
            <person name="Thiagarajan M."/>
            <person name="Herndon D.R."/>
            <person name="Ramsay J.D."/>
            <person name="Caler E."/>
            <person name="Djikeng A."/>
            <person name="Gillespie J.J."/>
            <person name="Lau A.O."/>
            <person name="Roalson E.H."/>
            <person name="Silva J.C."/>
            <person name="Silva M.G."/>
            <person name="Suarez C.E."/>
            <person name="Ueti M.W."/>
            <person name="Nene V.M."/>
            <person name="Mealey R.H."/>
            <person name="Knowles D.P."/>
            <person name="Brayton K.A."/>
        </authorList>
    </citation>
    <scope>NUCLEOTIDE SEQUENCE [LARGE SCALE GENOMIC DNA]</scope>
    <source>
        <strain evidence="2 3">WA</strain>
    </source>
</reference>
<dbReference type="eggNOG" id="ENOG502TNAF">
    <property type="taxonomic scope" value="Eukaryota"/>
</dbReference>
<feature type="chain" id="PRO_5003953323" description="Signal peptide-containing protein" evidence="1">
    <location>
        <begin position="27"/>
        <end position="111"/>
    </location>
</feature>
<gene>
    <name evidence="2" type="ORF">BEWA_040820</name>
</gene>
<dbReference type="VEuPathDB" id="PiroplasmaDB:BEWA_040820"/>
<dbReference type="GeneID" id="15807492"/>
<comment type="caution">
    <text evidence="2">The sequence shown here is derived from an EMBL/GenBank/DDBJ whole genome shotgun (WGS) entry which is preliminary data.</text>
</comment>
<dbReference type="Pfam" id="PF23483">
    <property type="entry name" value="Microp_apicomplexa_2"/>
    <property type="match status" value="1"/>
</dbReference>
<evidence type="ECO:0000256" key="1">
    <source>
        <dbReference type="SAM" id="SignalP"/>
    </source>
</evidence>
<keyword evidence="3" id="KW-1185">Reference proteome</keyword>
<feature type="signal peptide" evidence="1">
    <location>
        <begin position="1"/>
        <end position="26"/>
    </location>
</feature>
<keyword evidence="1" id="KW-0732">Signal</keyword>
<organism evidence="2 3">
    <name type="scientific">Theileria equi strain WA</name>
    <dbReference type="NCBI Taxonomy" id="1537102"/>
    <lineage>
        <taxon>Eukaryota</taxon>
        <taxon>Sar</taxon>
        <taxon>Alveolata</taxon>
        <taxon>Apicomplexa</taxon>
        <taxon>Aconoidasida</taxon>
        <taxon>Piroplasmida</taxon>
        <taxon>Theileriidae</taxon>
        <taxon>Theileria</taxon>
    </lineage>
</organism>
<dbReference type="AlphaFoldDB" id="L1LFJ4"/>
<proteinExistence type="predicted"/>
<dbReference type="InterPro" id="IPR056316">
    <property type="entry name" value="Microp_apicomplexa_2"/>
</dbReference>